<dbReference type="AlphaFoldDB" id="A0A9Q0R8X3"/>
<evidence type="ECO:0000313" key="4">
    <source>
        <dbReference type="Proteomes" id="UP001149090"/>
    </source>
</evidence>
<comment type="caution">
    <text evidence="3">The sequence shown here is derived from an EMBL/GenBank/DDBJ whole genome shotgun (WGS) entry which is preliminary data.</text>
</comment>
<name>A0A9Q0R8X3_ANAIG</name>
<dbReference type="Gene3D" id="3.30.900.10">
    <property type="entry name" value="HORMA domain"/>
    <property type="match status" value="1"/>
</dbReference>
<evidence type="ECO:0000256" key="1">
    <source>
        <dbReference type="SAM" id="Phobius"/>
    </source>
</evidence>
<feature type="transmembrane region" description="Helical" evidence="1">
    <location>
        <begin position="28"/>
        <end position="46"/>
    </location>
</feature>
<protein>
    <recommendedName>
        <fullName evidence="2">Autophagy-related protein 13 N-terminal domain-containing protein</fullName>
    </recommendedName>
</protein>
<dbReference type="InterPro" id="IPR036570">
    <property type="entry name" value="HORMA_dom_sf"/>
</dbReference>
<dbReference type="GO" id="GO:1990316">
    <property type="term" value="C:Atg1/ULK1 kinase complex"/>
    <property type="evidence" value="ECO:0007669"/>
    <property type="project" value="InterPro"/>
</dbReference>
<dbReference type="EMBL" id="JAPDFW010000090">
    <property type="protein sequence ID" value="KAJ5071186.1"/>
    <property type="molecule type" value="Genomic_DNA"/>
</dbReference>
<proteinExistence type="predicted"/>
<accession>A0A9Q0R8X3</accession>
<evidence type="ECO:0000313" key="3">
    <source>
        <dbReference type="EMBL" id="KAJ5071186.1"/>
    </source>
</evidence>
<sequence length="415" mass="49925">MKQKQKQDSNISSLLQLFKDPEMRTEQFLLVIFFITMVIGVIMSFFCLKENELIINDEINKFKQDFFVFFCQQRTQRNHKYLQKDSFLKKSLVQVEDHMILIVNLQDKNDPDSNFTLEEWHFEIQRGRLEKKFDSQFFKNQILLTFRSIQTIMNLLPSIEIIQLLKRTKTSSHKIDLKIRWEVENLKKNLNGEFIFEPILTTTQQNCSKAKISVYYQKDISDLKNYAKPRFNHIINYQNHLFSTNQVIQNISKNSQHSMKISDIENMDLPEQKKINPNEQLPFDFSSKDPFENEKLNLNLDPLLEKEEEDFNILELYHDFCPKIKFTKFGIKQEKNEPIFNWNQQKNQKENSIQISDNFFGDYVPKKQESIYEKKQLFNSKFNENIFIELEDIWKNYGEIEEFSKKIIEQNETNF</sequence>
<reference evidence="3" key="1">
    <citation type="submission" date="2022-10" db="EMBL/GenBank/DDBJ databases">
        <title>Novel sulphate-reducing endosymbionts in the free-living metamonad Anaeramoeba.</title>
        <authorList>
            <person name="Jerlstrom-Hultqvist J."/>
            <person name="Cepicka I."/>
            <person name="Gallot-Lavallee L."/>
            <person name="Salas-Leiva D."/>
            <person name="Curtis B.A."/>
            <person name="Zahonova K."/>
            <person name="Pipaliya S."/>
            <person name="Dacks J."/>
            <person name="Roger A.J."/>
        </authorList>
    </citation>
    <scope>NUCLEOTIDE SEQUENCE</scope>
    <source>
        <strain evidence="3">BMAN</strain>
    </source>
</reference>
<keyword evidence="1" id="KW-1133">Transmembrane helix</keyword>
<keyword evidence="1" id="KW-0812">Transmembrane</keyword>
<dbReference type="GO" id="GO:0006914">
    <property type="term" value="P:autophagy"/>
    <property type="evidence" value="ECO:0007669"/>
    <property type="project" value="InterPro"/>
</dbReference>
<evidence type="ECO:0000259" key="2">
    <source>
        <dbReference type="Pfam" id="PF10033"/>
    </source>
</evidence>
<dbReference type="Pfam" id="PF10033">
    <property type="entry name" value="ATG13"/>
    <property type="match status" value="1"/>
</dbReference>
<dbReference type="Proteomes" id="UP001149090">
    <property type="component" value="Unassembled WGS sequence"/>
</dbReference>
<gene>
    <name evidence="3" type="ORF">M0811_10458</name>
</gene>
<dbReference type="InterPro" id="IPR018731">
    <property type="entry name" value="Atg13_N"/>
</dbReference>
<feature type="domain" description="Autophagy-related protein 13 N-terminal" evidence="2">
    <location>
        <begin position="90"/>
        <end position="221"/>
    </location>
</feature>
<organism evidence="3 4">
    <name type="scientific">Anaeramoeba ignava</name>
    <name type="common">Anaerobic marine amoeba</name>
    <dbReference type="NCBI Taxonomy" id="1746090"/>
    <lineage>
        <taxon>Eukaryota</taxon>
        <taxon>Metamonada</taxon>
        <taxon>Anaeramoebidae</taxon>
        <taxon>Anaeramoeba</taxon>
    </lineage>
</organism>
<keyword evidence="4" id="KW-1185">Reference proteome</keyword>
<keyword evidence="1" id="KW-0472">Membrane</keyword>